<evidence type="ECO:0000256" key="2">
    <source>
        <dbReference type="ARBA" id="ARBA00022679"/>
    </source>
</evidence>
<comment type="caution">
    <text evidence="4">The sequence shown here is derived from an EMBL/GenBank/DDBJ whole genome shotgun (WGS) entry which is preliminary data.</text>
</comment>
<evidence type="ECO:0000256" key="1">
    <source>
        <dbReference type="ARBA" id="ARBA00005531"/>
    </source>
</evidence>
<dbReference type="GO" id="GO:0030639">
    <property type="term" value="P:polyketide biosynthetic process"/>
    <property type="evidence" value="ECO:0007669"/>
    <property type="project" value="TreeGrafter"/>
</dbReference>
<protein>
    <recommendedName>
        <fullName evidence="3">Chalcone/stilbene synthase C-terminal domain-containing protein</fullName>
    </recommendedName>
</protein>
<dbReference type="EMBL" id="WFLN01000006">
    <property type="protein sequence ID" value="KAB8030790.1"/>
    <property type="molecule type" value="Genomic_DNA"/>
</dbReference>
<dbReference type="InterPro" id="IPR012328">
    <property type="entry name" value="Chalcone/stilbene_synt_C"/>
</dbReference>
<sequence>MRFIMCDFRILRPQYESRQEDALNWIVHAHAYSKYKENLSSENRKSYEEYFEQMRKIVQRFACKSDKIRSRGSDIADFLHINWDSMEIFNLNKGISGAYMNQRMQFFDAKAQNLINTFYDNIFDPPQNLIHVSCTGYISPSAPQKLVANKDWGNLCQVTNAYHMGCYASLPAVRMAEGFLLNESRNILLNNIKKESRVDIVHTEMCTLHFNPSLHDPEQIVVQSLFSDGHIKYTLCDYNDYNLKSSNCAFELLTQNEVIFSESHDAMTWRLSDFGFQMAISRRVPSIIAENIEKFLENMFIKASLIFSEEKENAIFAIHPGGPKIIEYIRDILNLMDDQISFSQEILFEFGNMSSATLPHIWERISRSNVLKDTLIVSLAFGPGLTISGSVMRVI</sequence>
<feature type="domain" description="Chalcone/stilbene synthase C-terminal" evidence="3">
    <location>
        <begin position="257"/>
        <end position="394"/>
    </location>
</feature>
<dbReference type="AlphaFoldDB" id="A0A833JF13"/>
<dbReference type="InterPro" id="IPR016039">
    <property type="entry name" value="Thiolase-like"/>
</dbReference>
<gene>
    <name evidence="4" type="ORF">GCL57_07395</name>
</gene>
<accession>A0A833JF13</accession>
<organism evidence="4 5">
    <name type="scientific">Fluviispira multicolorata</name>
    <dbReference type="NCBI Taxonomy" id="2654512"/>
    <lineage>
        <taxon>Bacteria</taxon>
        <taxon>Pseudomonadati</taxon>
        <taxon>Bdellovibrionota</taxon>
        <taxon>Oligoflexia</taxon>
        <taxon>Silvanigrellales</taxon>
        <taxon>Silvanigrellaceae</taxon>
        <taxon>Fluviispira</taxon>
    </lineage>
</organism>
<dbReference type="GO" id="GO:0016747">
    <property type="term" value="F:acyltransferase activity, transferring groups other than amino-acyl groups"/>
    <property type="evidence" value="ECO:0007669"/>
    <property type="project" value="InterPro"/>
</dbReference>
<dbReference type="SUPFAM" id="SSF53901">
    <property type="entry name" value="Thiolase-like"/>
    <property type="match status" value="2"/>
</dbReference>
<dbReference type="Proteomes" id="UP000442694">
    <property type="component" value="Unassembled WGS sequence"/>
</dbReference>
<keyword evidence="5" id="KW-1185">Reference proteome</keyword>
<evidence type="ECO:0000313" key="5">
    <source>
        <dbReference type="Proteomes" id="UP000442694"/>
    </source>
</evidence>
<dbReference type="Gene3D" id="3.40.47.10">
    <property type="match status" value="1"/>
</dbReference>
<dbReference type="RefSeq" id="WP_152212717.1">
    <property type="nucleotide sequence ID" value="NZ_WFLN01000006.1"/>
</dbReference>
<reference evidence="4 5" key="1">
    <citation type="submission" date="2019-10" db="EMBL/GenBank/DDBJ databases">
        <title>New genus of Silvanigrellaceae.</title>
        <authorList>
            <person name="Pitt A."/>
            <person name="Hahn M.W."/>
        </authorList>
    </citation>
    <scope>NUCLEOTIDE SEQUENCE [LARGE SCALE GENOMIC DNA]</scope>
    <source>
        <strain evidence="4 5">33A1-SZDP</strain>
    </source>
</reference>
<evidence type="ECO:0000259" key="3">
    <source>
        <dbReference type="Pfam" id="PF02797"/>
    </source>
</evidence>
<dbReference type="Pfam" id="PF02797">
    <property type="entry name" value="Chal_sti_synt_C"/>
    <property type="match status" value="1"/>
</dbReference>
<name>A0A833JF13_9BACT</name>
<evidence type="ECO:0000313" key="4">
    <source>
        <dbReference type="EMBL" id="KAB8030790.1"/>
    </source>
</evidence>
<keyword evidence="2" id="KW-0808">Transferase</keyword>
<dbReference type="InterPro" id="IPR011141">
    <property type="entry name" value="Polyketide_synthase_type-III"/>
</dbReference>
<dbReference type="PANTHER" id="PTHR11877:SF46">
    <property type="entry name" value="TYPE III POLYKETIDE SYNTHASE A"/>
    <property type="match status" value="1"/>
</dbReference>
<dbReference type="PANTHER" id="PTHR11877">
    <property type="entry name" value="HYDROXYMETHYLGLUTARYL-COA SYNTHASE"/>
    <property type="match status" value="1"/>
</dbReference>
<comment type="similarity">
    <text evidence="1">Belongs to the thiolase-like superfamily. Chalcone/stilbene synthases family.</text>
</comment>
<proteinExistence type="inferred from homology"/>